<dbReference type="InterPro" id="IPR001647">
    <property type="entry name" value="HTH_TetR"/>
</dbReference>
<dbReference type="InterPro" id="IPR050109">
    <property type="entry name" value="HTH-type_TetR-like_transc_reg"/>
</dbReference>
<name>A0A6J4GYD2_9ACTN</name>
<accession>A0A6J4GYD2</accession>
<organism evidence="6">
    <name type="scientific">uncultured Acidimicrobiales bacterium</name>
    <dbReference type="NCBI Taxonomy" id="310071"/>
    <lineage>
        <taxon>Bacteria</taxon>
        <taxon>Bacillati</taxon>
        <taxon>Actinomycetota</taxon>
        <taxon>Acidimicrobiia</taxon>
        <taxon>Acidimicrobiales</taxon>
        <taxon>environmental samples</taxon>
    </lineage>
</organism>
<evidence type="ECO:0000259" key="5">
    <source>
        <dbReference type="PROSITE" id="PS50977"/>
    </source>
</evidence>
<keyword evidence="3" id="KW-0804">Transcription</keyword>
<dbReference type="InterPro" id="IPR036271">
    <property type="entry name" value="Tet_transcr_reg_TetR-rel_C_sf"/>
</dbReference>
<dbReference type="Pfam" id="PF21306">
    <property type="entry name" value="TetR_C_40"/>
    <property type="match status" value="1"/>
</dbReference>
<keyword evidence="1" id="KW-0805">Transcription regulation</keyword>
<feature type="domain" description="HTH tetR-type" evidence="5">
    <location>
        <begin position="9"/>
        <end position="69"/>
    </location>
</feature>
<dbReference type="GO" id="GO:0003700">
    <property type="term" value="F:DNA-binding transcription factor activity"/>
    <property type="evidence" value="ECO:0007669"/>
    <property type="project" value="TreeGrafter"/>
</dbReference>
<dbReference type="PRINTS" id="PR00455">
    <property type="entry name" value="HTHTETR"/>
</dbReference>
<dbReference type="SUPFAM" id="SSF46689">
    <property type="entry name" value="Homeodomain-like"/>
    <property type="match status" value="1"/>
</dbReference>
<evidence type="ECO:0000313" key="6">
    <source>
        <dbReference type="EMBL" id="CAA9210156.1"/>
    </source>
</evidence>
<dbReference type="InterPro" id="IPR049513">
    <property type="entry name" value="TetR_C_40"/>
</dbReference>
<evidence type="ECO:0000256" key="1">
    <source>
        <dbReference type="ARBA" id="ARBA00023015"/>
    </source>
</evidence>
<gene>
    <name evidence="6" type="ORF">AVDCRST_MAG50-997</name>
</gene>
<proteinExistence type="predicted"/>
<dbReference type="InterPro" id="IPR009057">
    <property type="entry name" value="Homeodomain-like_sf"/>
</dbReference>
<dbReference type="EMBL" id="CADCTF010000001">
    <property type="protein sequence ID" value="CAA9210156.1"/>
    <property type="molecule type" value="Genomic_DNA"/>
</dbReference>
<dbReference type="PANTHER" id="PTHR30055:SF234">
    <property type="entry name" value="HTH-TYPE TRANSCRIPTIONAL REGULATOR BETI"/>
    <property type="match status" value="1"/>
</dbReference>
<reference evidence="6" key="1">
    <citation type="submission" date="2020-02" db="EMBL/GenBank/DDBJ databases">
        <authorList>
            <person name="Meier V. D."/>
        </authorList>
    </citation>
    <scope>NUCLEOTIDE SEQUENCE</scope>
    <source>
        <strain evidence="6">AVDCRST_MAG50</strain>
    </source>
</reference>
<protein>
    <recommendedName>
        <fullName evidence="5">HTH tetR-type domain-containing protein</fullName>
    </recommendedName>
</protein>
<keyword evidence="2 4" id="KW-0238">DNA-binding</keyword>
<dbReference type="PROSITE" id="PS50977">
    <property type="entry name" value="HTH_TETR_2"/>
    <property type="match status" value="1"/>
</dbReference>
<dbReference type="SUPFAM" id="SSF48498">
    <property type="entry name" value="Tetracyclin repressor-like, C-terminal domain"/>
    <property type="match status" value="1"/>
</dbReference>
<evidence type="ECO:0000256" key="2">
    <source>
        <dbReference type="ARBA" id="ARBA00023125"/>
    </source>
</evidence>
<dbReference type="AlphaFoldDB" id="A0A6J4GYD2"/>
<evidence type="ECO:0000256" key="3">
    <source>
        <dbReference type="ARBA" id="ARBA00023163"/>
    </source>
</evidence>
<sequence>MGRRERNRELTRARLLAAALDLMGTKGPDGTGIAEITEQADVGFGTFYSYFESKDAILAAALEDVAEQLAATISSATSSIEDPAAAVAALARHLVTWAGENPSSGRFLVEVGLARDAVRRHLGVLLARQCDRGVQSGRFDARSADTAKSVVGGAVRATIAAWLDGHLHADPGPALAAQILLSLGLPSEEAWQLAEAPLPPLTTPSTSQRTTP</sequence>
<dbReference type="Gene3D" id="1.10.357.10">
    <property type="entry name" value="Tetracycline Repressor, domain 2"/>
    <property type="match status" value="1"/>
</dbReference>
<dbReference type="GO" id="GO:0000976">
    <property type="term" value="F:transcription cis-regulatory region binding"/>
    <property type="evidence" value="ECO:0007669"/>
    <property type="project" value="TreeGrafter"/>
</dbReference>
<feature type="DNA-binding region" description="H-T-H motif" evidence="4">
    <location>
        <begin position="32"/>
        <end position="51"/>
    </location>
</feature>
<dbReference type="PANTHER" id="PTHR30055">
    <property type="entry name" value="HTH-TYPE TRANSCRIPTIONAL REGULATOR RUTR"/>
    <property type="match status" value="1"/>
</dbReference>
<evidence type="ECO:0000256" key="4">
    <source>
        <dbReference type="PROSITE-ProRule" id="PRU00335"/>
    </source>
</evidence>
<dbReference type="Pfam" id="PF00440">
    <property type="entry name" value="TetR_N"/>
    <property type="match status" value="1"/>
</dbReference>